<evidence type="ECO:0000313" key="1">
    <source>
        <dbReference type="EMBL" id="EFC96207.1"/>
    </source>
</evidence>
<dbReference type="AlphaFoldDB" id="D3APP5"/>
<organism evidence="1 2">
    <name type="scientific">Hungatella hathewayi DSM 13479</name>
    <dbReference type="NCBI Taxonomy" id="566550"/>
    <lineage>
        <taxon>Bacteria</taxon>
        <taxon>Bacillati</taxon>
        <taxon>Bacillota</taxon>
        <taxon>Clostridia</taxon>
        <taxon>Lachnospirales</taxon>
        <taxon>Lachnospiraceae</taxon>
        <taxon>Hungatella</taxon>
    </lineage>
</organism>
<dbReference type="HOGENOM" id="CLU_2553647_0_0_9"/>
<dbReference type="Proteomes" id="UP000004968">
    <property type="component" value="Unassembled WGS sequence"/>
</dbReference>
<gene>
    <name evidence="1" type="ORF">CLOSTHATH_05598</name>
</gene>
<sequence>MKSGKCSVFKQIKNFLTRQREFDARLFDFMQEHPEITPDDEPIEAPPGDFQKIMEEMNKRGIEPAVRKQLKWKILFDRIFRRKKY</sequence>
<name>D3APP5_9FIRM</name>
<dbReference type="EMBL" id="ACIO01000598">
    <property type="protein sequence ID" value="EFC96207.1"/>
    <property type="molecule type" value="Genomic_DNA"/>
</dbReference>
<protein>
    <submittedName>
        <fullName evidence="1">Uncharacterized protein</fullName>
    </submittedName>
</protein>
<reference evidence="1 2" key="1">
    <citation type="submission" date="2010-01" db="EMBL/GenBank/DDBJ databases">
        <authorList>
            <person name="Weinstock G."/>
            <person name="Sodergren E."/>
            <person name="Clifton S."/>
            <person name="Fulton L."/>
            <person name="Fulton B."/>
            <person name="Courtney L."/>
            <person name="Fronick C."/>
            <person name="Harrison M."/>
            <person name="Strong C."/>
            <person name="Farmer C."/>
            <person name="Delahaunty K."/>
            <person name="Markovic C."/>
            <person name="Hall O."/>
            <person name="Minx P."/>
            <person name="Tomlinson C."/>
            <person name="Mitreva M."/>
            <person name="Nelson J."/>
            <person name="Hou S."/>
            <person name="Wollam A."/>
            <person name="Pepin K.H."/>
            <person name="Johnson M."/>
            <person name="Bhonagiri V."/>
            <person name="Nash W.E."/>
            <person name="Warren W."/>
            <person name="Chinwalla A."/>
            <person name="Mardis E.R."/>
            <person name="Wilson R.K."/>
        </authorList>
    </citation>
    <scope>NUCLEOTIDE SEQUENCE [LARGE SCALE GENOMIC DNA]</scope>
    <source>
        <strain evidence="1 2">DSM 13479</strain>
    </source>
</reference>
<dbReference type="GeneID" id="93149064"/>
<proteinExistence type="predicted"/>
<evidence type="ECO:0000313" key="2">
    <source>
        <dbReference type="Proteomes" id="UP000004968"/>
    </source>
</evidence>
<accession>D3APP5</accession>
<dbReference type="RefSeq" id="WP_006776019.1">
    <property type="nucleotide sequence ID" value="NZ_GG667763.1"/>
</dbReference>
<comment type="caution">
    <text evidence="1">The sequence shown here is derived from an EMBL/GenBank/DDBJ whole genome shotgun (WGS) entry which is preliminary data.</text>
</comment>